<dbReference type="PANTHER" id="PTHR33204">
    <property type="entry name" value="TRANSCRIPTIONAL REGULATOR, MARR FAMILY"/>
    <property type="match status" value="1"/>
</dbReference>
<dbReference type="InterPro" id="IPR036388">
    <property type="entry name" value="WH-like_DNA-bd_sf"/>
</dbReference>
<evidence type="ECO:0000256" key="4">
    <source>
        <dbReference type="SAM" id="MobiDB-lite"/>
    </source>
</evidence>
<evidence type="ECO:0000256" key="3">
    <source>
        <dbReference type="ARBA" id="ARBA00023163"/>
    </source>
</evidence>
<dbReference type="InterPro" id="IPR002577">
    <property type="entry name" value="HTH_HxlR"/>
</dbReference>
<feature type="domain" description="HTH hxlR-type" evidence="5">
    <location>
        <begin position="25"/>
        <end position="125"/>
    </location>
</feature>
<keyword evidence="3" id="KW-0804">Transcription</keyword>
<dbReference type="SUPFAM" id="SSF46785">
    <property type="entry name" value="Winged helix' DNA-binding domain"/>
    <property type="match status" value="1"/>
</dbReference>
<feature type="region of interest" description="Disordered" evidence="4">
    <location>
        <begin position="120"/>
        <end position="147"/>
    </location>
</feature>
<dbReference type="Gene3D" id="1.10.10.10">
    <property type="entry name" value="Winged helix-like DNA-binding domain superfamily/Winged helix DNA-binding domain"/>
    <property type="match status" value="1"/>
</dbReference>
<dbReference type="PANTHER" id="PTHR33204:SF37">
    <property type="entry name" value="HTH-TYPE TRANSCRIPTIONAL REGULATOR YODB"/>
    <property type="match status" value="1"/>
</dbReference>
<dbReference type="InterPro" id="IPR036390">
    <property type="entry name" value="WH_DNA-bd_sf"/>
</dbReference>
<organism evidence="6 7">
    <name type="scientific">Streptomyces nigra</name>
    <dbReference type="NCBI Taxonomy" id="1827580"/>
    <lineage>
        <taxon>Bacteria</taxon>
        <taxon>Bacillati</taxon>
        <taxon>Actinomycetota</taxon>
        <taxon>Actinomycetes</taxon>
        <taxon>Kitasatosporales</taxon>
        <taxon>Streptomycetaceae</taxon>
        <taxon>Streptomyces</taxon>
    </lineage>
</organism>
<dbReference type="EMBL" id="CP108125">
    <property type="protein sequence ID" value="WTO86603.1"/>
    <property type="molecule type" value="Genomic_DNA"/>
</dbReference>
<sequence>MEKAKGPRSADVDASEAEQHHPAACDGALSKAFGFLGKRWNGVILATLQHGPLGFAELRRAVEGISDSVLSERLSELSAAGLTYREVEPGPPVTVRYRLTPDGTALMPILSELAGWASRHLPDTPSARRGGRGGSVARRGGAQGTTG</sequence>
<dbReference type="Proteomes" id="UP001622690">
    <property type="component" value="Chromosome"/>
</dbReference>
<accession>A0ABZ1J230</accession>
<evidence type="ECO:0000259" key="5">
    <source>
        <dbReference type="PROSITE" id="PS51118"/>
    </source>
</evidence>
<dbReference type="PROSITE" id="PS51118">
    <property type="entry name" value="HTH_HXLR"/>
    <property type="match status" value="1"/>
</dbReference>
<protein>
    <submittedName>
        <fullName evidence="6">Helix-turn-helix transcriptional regulator</fullName>
    </submittedName>
</protein>
<keyword evidence="2" id="KW-0238">DNA-binding</keyword>
<reference evidence="6 7" key="1">
    <citation type="submission" date="2022-10" db="EMBL/GenBank/DDBJ databases">
        <title>The complete genomes of actinobacterial strains from the NBC collection.</title>
        <authorList>
            <person name="Joergensen T.S."/>
            <person name="Alvarez Arevalo M."/>
            <person name="Sterndorff E.B."/>
            <person name="Faurdal D."/>
            <person name="Vuksanovic O."/>
            <person name="Mourched A.-S."/>
            <person name="Charusanti P."/>
            <person name="Shaw S."/>
            <person name="Blin K."/>
            <person name="Weber T."/>
        </authorList>
    </citation>
    <scope>NUCLEOTIDE SEQUENCE [LARGE SCALE GENOMIC DNA]</scope>
    <source>
        <strain evidence="6 7">NBC_00206</strain>
    </source>
</reference>
<name>A0ABZ1J230_9ACTN</name>
<evidence type="ECO:0000313" key="6">
    <source>
        <dbReference type="EMBL" id="WTO86603.1"/>
    </source>
</evidence>
<evidence type="ECO:0000256" key="2">
    <source>
        <dbReference type="ARBA" id="ARBA00023125"/>
    </source>
</evidence>
<proteinExistence type="predicted"/>
<dbReference type="RefSeq" id="WP_210978696.1">
    <property type="nucleotide sequence ID" value="NZ_CP108125.1"/>
</dbReference>
<evidence type="ECO:0000256" key="1">
    <source>
        <dbReference type="ARBA" id="ARBA00023015"/>
    </source>
</evidence>
<dbReference type="Pfam" id="PF01638">
    <property type="entry name" value="HxlR"/>
    <property type="match status" value="1"/>
</dbReference>
<keyword evidence="7" id="KW-1185">Reference proteome</keyword>
<gene>
    <name evidence="6" type="ORF">OHU27_30895</name>
</gene>
<dbReference type="CDD" id="cd00090">
    <property type="entry name" value="HTH_ARSR"/>
    <property type="match status" value="1"/>
</dbReference>
<evidence type="ECO:0000313" key="7">
    <source>
        <dbReference type="Proteomes" id="UP001622690"/>
    </source>
</evidence>
<dbReference type="InterPro" id="IPR011991">
    <property type="entry name" value="ArsR-like_HTH"/>
</dbReference>
<keyword evidence="1" id="KW-0805">Transcription regulation</keyword>